<dbReference type="Pfam" id="PF13539">
    <property type="entry name" value="Peptidase_M15_4"/>
    <property type="match status" value="1"/>
</dbReference>
<keyword evidence="2" id="KW-0121">Carboxypeptidase</keyword>
<dbReference type="GO" id="GO:0004180">
    <property type="term" value="F:carboxypeptidase activity"/>
    <property type="evidence" value="ECO:0007669"/>
    <property type="project" value="UniProtKB-KW"/>
</dbReference>
<dbReference type="EMBL" id="LR797397">
    <property type="protein sequence ID" value="CAB4213318.1"/>
    <property type="molecule type" value="Genomic_DNA"/>
</dbReference>
<dbReference type="CDD" id="cd14845">
    <property type="entry name" value="L-Ala-D-Glu_peptidase_like"/>
    <property type="match status" value="1"/>
</dbReference>
<organism evidence="2">
    <name type="scientific">uncultured Caudovirales phage</name>
    <dbReference type="NCBI Taxonomy" id="2100421"/>
    <lineage>
        <taxon>Viruses</taxon>
        <taxon>Duplodnaviria</taxon>
        <taxon>Heunggongvirae</taxon>
        <taxon>Uroviricota</taxon>
        <taxon>Caudoviricetes</taxon>
        <taxon>Peduoviridae</taxon>
        <taxon>Maltschvirus</taxon>
        <taxon>Maltschvirus maltsch</taxon>
    </lineage>
</organism>
<keyword evidence="2" id="KW-0645">Protease</keyword>
<dbReference type="Gene3D" id="3.30.1380.10">
    <property type="match status" value="1"/>
</dbReference>
<evidence type="ECO:0000313" key="2">
    <source>
        <dbReference type="EMBL" id="CAB4213318.1"/>
    </source>
</evidence>
<accession>A0A6J5SGW5</accession>
<dbReference type="SUPFAM" id="SSF55166">
    <property type="entry name" value="Hedgehog/DD-peptidase"/>
    <property type="match status" value="1"/>
</dbReference>
<proteinExistence type="predicted"/>
<reference evidence="2" key="1">
    <citation type="submission" date="2020-05" db="EMBL/GenBank/DDBJ databases">
        <authorList>
            <person name="Chiriac C."/>
            <person name="Salcher M."/>
            <person name="Ghai R."/>
            <person name="Kavagutti S V."/>
        </authorList>
    </citation>
    <scope>NUCLEOTIDE SEQUENCE</scope>
</reference>
<protein>
    <submittedName>
        <fullName evidence="2">D-alanyl-D-alanine carboxypeptidase</fullName>
    </submittedName>
</protein>
<sequence length="128" mass="14458">MPSFSRTSKARLATCHPDIQRLWNEVIKEKDCIVICGARTLEDQKKAFAGGFSKLDGVTKKSAHQISKEKPLSTAIDSLPYPLDWNDVKGHTEFARFVLAKASALGIQLEWGGDWKTFKDRPHFQLKK</sequence>
<evidence type="ECO:0000259" key="1">
    <source>
        <dbReference type="Pfam" id="PF13539"/>
    </source>
</evidence>
<name>A0A6J5SGW5_9CAUD</name>
<dbReference type="InterPro" id="IPR039561">
    <property type="entry name" value="Peptidase_M15C"/>
</dbReference>
<keyword evidence="2" id="KW-0378">Hydrolase</keyword>
<dbReference type="InterPro" id="IPR009045">
    <property type="entry name" value="Zn_M74/Hedgehog-like"/>
</dbReference>
<feature type="domain" description="Peptidase M15C" evidence="1">
    <location>
        <begin position="74"/>
        <end position="126"/>
    </location>
</feature>
<gene>
    <name evidence="2" type="ORF">UFOVP1451_9</name>
</gene>